<dbReference type="RefSeq" id="WP_128796692.1">
    <property type="nucleotide sequence ID" value="NZ_CP034669.1"/>
</dbReference>
<name>A0A410RSF6_CORCK</name>
<protein>
    <submittedName>
        <fullName evidence="1">Branched-chain amino acid ABC transporter2C amino acid-binding protein</fullName>
    </submittedName>
</protein>
<dbReference type="AlphaFoldDB" id="A0A410RSF6"/>
<dbReference type="Proteomes" id="UP000288758">
    <property type="component" value="Chromosome"/>
</dbReference>
<sequence>MLRLCGLLLLGLTLACTEPPPPPAPRTWPRSQNSGLGTVTSVERVHITRGFTVFRGDTQEEVTVHEGLLIKLQGLNWTEFMPRAMPPPSLVLGDSYVEMIVDPFSFRSSTVILTEAPPPGTEVGLWMTPPWEGPTLSRGAEFKKAQTRELGAKGRGVNIRTPAAEAPVSSYLSLEVLREKVGGRRSMNGVPAPELCAHVQVACGFKETAHGRIDCGVCPQGQTCTADNTCCTPATCASLGRSCGTVVPDGCGFALDCGACPVR</sequence>
<proteinExistence type="predicted"/>
<evidence type="ECO:0000313" key="1">
    <source>
        <dbReference type="EMBL" id="QAT84818.1"/>
    </source>
</evidence>
<accession>A0A410RSF6</accession>
<reference evidence="1 2" key="1">
    <citation type="submission" date="2018-12" db="EMBL/GenBank/DDBJ databases">
        <title>Complete Genome Sequence of the Corallopyronin A producing Myxobacterium Corallococcus coralloides B035.</title>
        <authorList>
            <person name="Bouhired S.M."/>
            <person name="Rupp O."/>
            <person name="Blom J."/>
            <person name="Schaeberle T.F."/>
            <person name="Kehraus S."/>
            <person name="Schiefer A."/>
            <person name="Pfarr K."/>
            <person name="Goesmann A."/>
            <person name="Hoerauf A."/>
            <person name="Koenig G.M."/>
        </authorList>
    </citation>
    <scope>NUCLEOTIDE SEQUENCE [LARGE SCALE GENOMIC DNA]</scope>
    <source>
        <strain evidence="1 2">B035</strain>
    </source>
</reference>
<organism evidence="1 2">
    <name type="scientific">Corallococcus coralloides</name>
    <name type="common">Myxococcus coralloides</name>
    <dbReference type="NCBI Taxonomy" id="184914"/>
    <lineage>
        <taxon>Bacteria</taxon>
        <taxon>Pseudomonadati</taxon>
        <taxon>Myxococcota</taxon>
        <taxon>Myxococcia</taxon>
        <taxon>Myxococcales</taxon>
        <taxon>Cystobacterineae</taxon>
        <taxon>Myxococcaceae</taxon>
        <taxon>Corallococcus</taxon>
    </lineage>
</organism>
<dbReference type="PROSITE" id="PS51257">
    <property type="entry name" value="PROKAR_LIPOPROTEIN"/>
    <property type="match status" value="1"/>
</dbReference>
<evidence type="ECO:0000313" key="2">
    <source>
        <dbReference type="Proteomes" id="UP000288758"/>
    </source>
</evidence>
<dbReference type="EMBL" id="CP034669">
    <property type="protein sequence ID" value="QAT84818.1"/>
    <property type="molecule type" value="Genomic_DNA"/>
</dbReference>
<gene>
    <name evidence="1" type="ORF">EJ065_3255</name>
</gene>